<dbReference type="Gene3D" id="3.10.129.110">
    <property type="entry name" value="Polyketide synthase dehydratase"/>
    <property type="match status" value="1"/>
</dbReference>
<dbReference type="Pfam" id="PF22953">
    <property type="entry name" value="SpnB_Rossmann"/>
    <property type="match status" value="1"/>
</dbReference>
<dbReference type="SMART" id="SM00829">
    <property type="entry name" value="PKS_ER"/>
    <property type="match status" value="1"/>
</dbReference>
<dbReference type="SUPFAM" id="SSF50129">
    <property type="entry name" value="GroES-like"/>
    <property type="match status" value="1"/>
</dbReference>
<evidence type="ECO:0000256" key="2">
    <source>
        <dbReference type="ARBA" id="ARBA00023268"/>
    </source>
</evidence>
<sequence>VWRHGDDLFATATLPASAEGASDGGFALHPALIDSVLHAVVAGGFIDVQGGQGWMPFSWTGVERTGECGSTVRVRISRTGDTAVSVVVADEHGREVARVGALTFRPASAGQLRAARGGQQQSLYEPAWRPVGQNVPFARRAPWAVIGAKDGPASRLLHGTGGGSVPFHASLDDLVLTGEAPRHIVLSLDDVVPAGTGLLAAVGGTDTHVLGVVQRFLTEEPLAGSTLVVLTRLAVDTGGGERVESLPGASVWGLIRSAQTEHPGRFRLVDIDDEEASWVRLSDVLGLEEDQMALRGGAYVVPRVTAARLPDYLVEPPAAGAHRLGIPDKGTLENLTWVPCPEAEAPLTSGQVRIAVHAAGLNFRDVTIALGLVERTAIDAGLGSEGAGTVLEVADDVTGLVPGDRVTGIFCGAFGPVAVADHRLRVPVPVGWSHAGAASVP</sequence>
<dbReference type="Gene3D" id="3.40.50.11460">
    <property type="match status" value="1"/>
</dbReference>
<feature type="domain" description="Enoyl reductase (ER)" evidence="3">
    <location>
        <begin position="330"/>
        <end position="441"/>
    </location>
</feature>
<comment type="caution">
    <text evidence="4">The sequence shown here is derived from an EMBL/GenBank/DDBJ whole genome shotgun (WGS) entry which is preliminary data.</text>
</comment>
<evidence type="ECO:0000313" key="4">
    <source>
        <dbReference type="EMBL" id="MDT0616600.1"/>
    </source>
</evidence>
<dbReference type="RefSeq" id="WP_311586167.1">
    <property type="nucleotide sequence ID" value="NZ_JAVRFH010000217.1"/>
</dbReference>
<feature type="non-terminal residue" evidence="4">
    <location>
        <position position="441"/>
    </location>
</feature>
<keyword evidence="5" id="KW-1185">Reference proteome</keyword>
<dbReference type="PANTHER" id="PTHR43775:SF51">
    <property type="entry name" value="INACTIVE PHENOLPHTHIOCEROL SYNTHESIS POLYKETIDE SYNTHASE TYPE I PKS1-RELATED"/>
    <property type="match status" value="1"/>
</dbReference>
<dbReference type="Gene3D" id="3.90.180.10">
    <property type="entry name" value="Medium-chain alcohol dehydrogenases, catalytic domain"/>
    <property type="match status" value="1"/>
</dbReference>
<dbReference type="Pfam" id="PF14765">
    <property type="entry name" value="PS-DH"/>
    <property type="match status" value="1"/>
</dbReference>
<feature type="non-terminal residue" evidence="4">
    <location>
        <position position="1"/>
    </location>
</feature>
<reference evidence="4" key="1">
    <citation type="submission" date="2024-05" db="EMBL/GenBank/DDBJ databases">
        <title>30 novel species of actinomycetes from the DSMZ collection.</title>
        <authorList>
            <person name="Nouioui I."/>
        </authorList>
    </citation>
    <scope>NUCLEOTIDE SEQUENCE</scope>
    <source>
        <strain evidence="4">DSM 40712</strain>
    </source>
</reference>
<keyword evidence="1" id="KW-0808">Transferase</keyword>
<dbReference type="InterPro" id="IPR013154">
    <property type="entry name" value="ADH-like_N"/>
</dbReference>
<dbReference type="InterPro" id="IPR042104">
    <property type="entry name" value="PKS_dehydratase_sf"/>
</dbReference>
<evidence type="ECO:0000259" key="3">
    <source>
        <dbReference type="SMART" id="SM00829"/>
    </source>
</evidence>
<accession>A0ABU3B2B2</accession>
<dbReference type="EMBL" id="JAVRFH010000217">
    <property type="protein sequence ID" value="MDT0616600.1"/>
    <property type="molecule type" value="Genomic_DNA"/>
</dbReference>
<name>A0ABU3B2B2_9ACTN</name>
<gene>
    <name evidence="4" type="ORF">RM812_41720</name>
</gene>
<evidence type="ECO:0000256" key="1">
    <source>
        <dbReference type="ARBA" id="ARBA00022679"/>
    </source>
</evidence>
<dbReference type="InterPro" id="IPR049551">
    <property type="entry name" value="PKS_DH_C"/>
</dbReference>
<dbReference type="InterPro" id="IPR011032">
    <property type="entry name" value="GroES-like_sf"/>
</dbReference>
<dbReference type="InterPro" id="IPR050091">
    <property type="entry name" value="PKS_NRPS_Biosynth_Enz"/>
</dbReference>
<dbReference type="PANTHER" id="PTHR43775">
    <property type="entry name" value="FATTY ACID SYNTHASE"/>
    <property type="match status" value="1"/>
</dbReference>
<keyword evidence="2" id="KW-0511">Multifunctional enzyme</keyword>
<evidence type="ECO:0000313" key="5">
    <source>
        <dbReference type="Proteomes" id="UP001180724"/>
    </source>
</evidence>
<proteinExistence type="predicted"/>
<dbReference type="InterPro" id="IPR055123">
    <property type="entry name" value="SpnB-like_Rossmann"/>
</dbReference>
<dbReference type="InterPro" id="IPR020843">
    <property type="entry name" value="ER"/>
</dbReference>
<dbReference type="SUPFAM" id="SSF51735">
    <property type="entry name" value="NAD(P)-binding Rossmann-fold domains"/>
    <property type="match status" value="1"/>
</dbReference>
<protein>
    <submittedName>
        <fullName evidence="4">Polyketide synthase dehydratase domain-containing protein</fullName>
    </submittedName>
</protein>
<dbReference type="Pfam" id="PF08240">
    <property type="entry name" value="ADH_N"/>
    <property type="match status" value="1"/>
</dbReference>
<dbReference type="InterPro" id="IPR036291">
    <property type="entry name" value="NAD(P)-bd_dom_sf"/>
</dbReference>
<organism evidence="4 5">
    <name type="scientific">Streptomyces lancefieldiae</name>
    <dbReference type="NCBI Taxonomy" id="3075520"/>
    <lineage>
        <taxon>Bacteria</taxon>
        <taxon>Bacillati</taxon>
        <taxon>Actinomycetota</taxon>
        <taxon>Actinomycetes</taxon>
        <taxon>Kitasatosporales</taxon>
        <taxon>Streptomycetaceae</taxon>
        <taxon>Streptomyces</taxon>
    </lineage>
</organism>
<dbReference type="Proteomes" id="UP001180724">
    <property type="component" value="Unassembled WGS sequence"/>
</dbReference>